<dbReference type="GO" id="GO:0016020">
    <property type="term" value="C:membrane"/>
    <property type="evidence" value="ECO:0007669"/>
    <property type="project" value="UniProtKB-SubCell"/>
</dbReference>
<accession>A0A6A6QLV3</accession>
<dbReference type="EMBL" id="MU004192">
    <property type="protein sequence ID" value="KAF2493341.1"/>
    <property type="molecule type" value="Genomic_DNA"/>
</dbReference>
<dbReference type="Pfam" id="PF07690">
    <property type="entry name" value="MFS_1"/>
    <property type="match status" value="1"/>
</dbReference>
<keyword evidence="9" id="KW-1185">Reference proteome</keyword>
<dbReference type="InterPro" id="IPR036259">
    <property type="entry name" value="MFS_trans_sf"/>
</dbReference>
<evidence type="ECO:0000313" key="9">
    <source>
        <dbReference type="Proteomes" id="UP000799750"/>
    </source>
</evidence>
<dbReference type="InterPro" id="IPR020846">
    <property type="entry name" value="MFS_dom"/>
</dbReference>
<evidence type="ECO:0000256" key="2">
    <source>
        <dbReference type="ARBA" id="ARBA00022448"/>
    </source>
</evidence>
<feature type="transmembrane region" description="Helical" evidence="6">
    <location>
        <begin position="42"/>
        <end position="60"/>
    </location>
</feature>
<evidence type="ECO:0000256" key="3">
    <source>
        <dbReference type="ARBA" id="ARBA00022692"/>
    </source>
</evidence>
<name>A0A6A6QLV3_9PEZI</name>
<feature type="transmembrane region" description="Helical" evidence="6">
    <location>
        <begin position="141"/>
        <end position="164"/>
    </location>
</feature>
<reference evidence="8" key="1">
    <citation type="journal article" date="2020" name="Stud. Mycol.">
        <title>101 Dothideomycetes genomes: a test case for predicting lifestyles and emergence of pathogens.</title>
        <authorList>
            <person name="Haridas S."/>
            <person name="Albert R."/>
            <person name="Binder M."/>
            <person name="Bloem J."/>
            <person name="Labutti K."/>
            <person name="Salamov A."/>
            <person name="Andreopoulos B."/>
            <person name="Baker S."/>
            <person name="Barry K."/>
            <person name="Bills G."/>
            <person name="Bluhm B."/>
            <person name="Cannon C."/>
            <person name="Castanera R."/>
            <person name="Culley D."/>
            <person name="Daum C."/>
            <person name="Ezra D."/>
            <person name="Gonzalez J."/>
            <person name="Henrissat B."/>
            <person name="Kuo A."/>
            <person name="Liang C."/>
            <person name="Lipzen A."/>
            <person name="Lutzoni F."/>
            <person name="Magnuson J."/>
            <person name="Mondo S."/>
            <person name="Nolan M."/>
            <person name="Ohm R."/>
            <person name="Pangilinan J."/>
            <person name="Park H.-J."/>
            <person name="Ramirez L."/>
            <person name="Alfaro M."/>
            <person name="Sun H."/>
            <person name="Tritt A."/>
            <person name="Yoshinaga Y."/>
            <person name="Zwiers L.-H."/>
            <person name="Turgeon B."/>
            <person name="Goodwin S."/>
            <person name="Spatafora J."/>
            <person name="Crous P."/>
            <person name="Grigoriev I."/>
        </authorList>
    </citation>
    <scope>NUCLEOTIDE SEQUENCE</scope>
    <source>
        <strain evidence="8">CBS 269.34</strain>
    </source>
</reference>
<evidence type="ECO:0000256" key="1">
    <source>
        <dbReference type="ARBA" id="ARBA00004141"/>
    </source>
</evidence>
<dbReference type="Proteomes" id="UP000799750">
    <property type="component" value="Unassembled WGS sequence"/>
</dbReference>
<feature type="transmembrane region" description="Helical" evidence="6">
    <location>
        <begin position="209"/>
        <end position="233"/>
    </location>
</feature>
<evidence type="ECO:0000256" key="5">
    <source>
        <dbReference type="ARBA" id="ARBA00023136"/>
    </source>
</evidence>
<gene>
    <name evidence="8" type="ORF">BU16DRAFT_563506</name>
</gene>
<keyword evidence="5 6" id="KW-0472">Membrane</keyword>
<dbReference type="SUPFAM" id="SSF103473">
    <property type="entry name" value="MFS general substrate transporter"/>
    <property type="match status" value="1"/>
</dbReference>
<feature type="transmembrane region" description="Helical" evidence="6">
    <location>
        <begin position="444"/>
        <end position="465"/>
    </location>
</feature>
<comment type="subcellular location">
    <subcellularLocation>
        <location evidence="1">Membrane</location>
        <topology evidence="1">Multi-pass membrane protein</topology>
    </subcellularLocation>
</comment>
<dbReference type="FunFam" id="1.20.1250.20:FF:000057">
    <property type="entry name" value="MFS general substrate transporter"/>
    <property type="match status" value="1"/>
</dbReference>
<protein>
    <submittedName>
        <fullName evidence="8">Putative vitamin H transporter</fullName>
    </submittedName>
</protein>
<feature type="transmembrane region" description="Helical" evidence="6">
    <location>
        <begin position="284"/>
        <end position="305"/>
    </location>
</feature>
<dbReference type="OrthoDB" id="2962993at2759"/>
<evidence type="ECO:0000313" key="8">
    <source>
        <dbReference type="EMBL" id="KAF2493341.1"/>
    </source>
</evidence>
<organism evidence="8 9">
    <name type="scientific">Lophium mytilinum</name>
    <dbReference type="NCBI Taxonomy" id="390894"/>
    <lineage>
        <taxon>Eukaryota</taxon>
        <taxon>Fungi</taxon>
        <taxon>Dikarya</taxon>
        <taxon>Ascomycota</taxon>
        <taxon>Pezizomycotina</taxon>
        <taxon>Dothideomycetes</taxon>
        <taxon>Pleosporomycetidae</taxon>
        <taxon>Mytilinidiales</taxon>
        <taxon>Mytilinidiaceae</taxon>
        <taxon>Lophium</taxon>
    </lineage>
</organism>
<feature type="transmembrane region" description="Helical" evidence="6">
    <location>
        <begin position="116"/>
        <end position="135"/>
    </location>
</feature>
<sequence length="503" mass="56032">MAAHPEDPKSWVETVDHLATTDRKQDLEDAVFIKKTDEEKKLVRKIDFFLMPTIWVLYVFSYMDRTNIGNAKVAGMNVDIGLTDTQYFLTIVLFQVGYVVAEVPSNMIMSRWRPSFYVPLLMICWGTVAASMSAVKTPAQLLGVRFVLGIMEAGFSPAILFIISTWYRRHEQSKRFMIFLSAGILSGAFGGIIAGAITDSLDGKYGIAGWRWLFIVEGVATIGAALIAPFFLLDYPATTKKLTQAQRDLAVARLQADGITSRGEAGERSEVTHWRAFVHAISNWRLWLLCAGYMTIIGCYSLSYFNPTLVKGLGYTAVKAQYMTVPLYVVAFAIAVPTCIIADRVPSYRPIMAGGVLVMGSIFCALTAGIYAYIPRYIFLCFINSAIWTANPLALSYASVSMGPLEPETRAISLAIINGMGNLAQIYGSYLFPGTDAPKYLKGFVAYAGLLFFGAGVYLIAFFAFRRSPFKTRMESFHVECRKRRSNKLHFIHKRTKTSDEPY</sequence>
<dbReference type="PROSITE" id="PS50850">
    <property type="entry name" value="MFS"/>
    <property type="match status" value="1"/>
</dbReference>
<dbReference type="PANTHER" id="PTHR43791:SF38">
    <property type="entry name" value="MAJOR FACILITATOR SUPERFAMILY (MFS) PROFILE DOMAIN-CONTAINING PROTEIN"/>
    <property type="match status" value="1"/>
</dbReference>
<evidence type="ECO:0000259" key="7">
    <source>
        <dbReference type="PROSITE" id="PS50850"/>
    </source>
</evidence>
<keyword evidence="2" id="KW-0813">Transport</keyword>
<evidence type="ECO:0000256" key="6">
    <source>
        <dbReference type="SAM" id="Phobius"/>
    </source>
</evidence>
<keyword evidence="4 6" id="KW-1133">Transmembrane helix</keyword>
<feature type="domain" description="Major facilitator superfamily (MFS) profile" evidence="7">
    <location>
        <begin position="50"/>
        <end position="472"/>
    </location>
</feature>
<dbReference type="GO" id="GO:0022857">
    <property type="term" value="F:transmembrane transporter activity"/>
    <property type="evidence" value="ECO:0007669"/>
    <property type="project" value="InterPro"/>
</dbReference>
<feature type="transmembrane region" description="Helical" evidence="6">
    <location>
        <begin position="412"/>
        <end position="432"/>
    </location>
</feature>
<feature type="transmembrane region" description="Helical" evidence="6">
    <location>
        <begin position="325"/>
        <end position="342"/>
    </location>
</feature>
<feature type="transmembrane region" description="Helical" evidence="6">
    <location>
        <begin position="351"/>
        <end position="371"/>
    </location>
</feature>
<dbReference type="InterPro" id="IPR011701">
    <property type="entry name" value="MFS"/>
</dbReference>
<dbReference type="PANTHER" id="PTHR43791">
    <property type="entry name" value="PERMEASE-RELATED"/>
    <property type="match status" value="1"/>
</dbReference>
<feature type="transmembrane region" description="Helical" evidence="6">
    <location>
        <begin position="176"/>
        <end position="197"/>
    </location>
</feature>
<dbReference type="Gene3D" id="1.20.1250.20">
    <property type="entry name" value="MFS general substrate transporter like domains"/>
    <property type="match status" value="2"/>
</dbReference>
<evidence type="ECO:0000256" key="4">
    <source>
        <dbReference type="ARBA" id="ARBA00022989"/>
    </source>
</evidence>
<feature type="transmembrane region" description="Helical" evidence="6">
    <location>
        <begin position="377"/>
        <end position="400"/>
    </location>
</feature>
<dbReference type="AlphaFoldDB" id="A0A6A6QLV3"/>
<keyword evidence="3 6" id="KW-0812">Transmembrane</keyword>
<proteinExistence type="predicted"/>